<evidence type="ECO:0000256" key="2">
    <source>
        <dbReference type="ARBA" id="ARBA00022448"/>
    </source>
</evidence>
<organism evidence="8 9">
    <name type="scientific">Sinimarinibacterium thermocellulolyticum</name>
    <dbReference type="NCBI Taxonomy" id="3170016"/>
    <lineage>
        <taxon>Bacteria</taxon>
        <taxon>Pseudomonadati</taxon>
        <taxon>Pseudomonadota</taxon>
        <taxon>Gammaproteobacteria</taxon>
        <taxon>Nevskiales</taxon>
        <taxon>Nevskiaceae</taxon>
        <taxon>Sinimarinibacterium</taxon>
    </lineage>
</organism>
<dbReference type="PROSITE" id="PS50903">
    <property type="entry name" value="RUBREDOXIN_LIKE"/>
    <property type="match status" value="1"/>
</dbReference>
<dbReference type="PANTHER" id="PTHR47627:SF1">
    <property type="entry name" value="RUBREDOXIN-1-RELATED"/>
    <property type="match status" value="1"/>
</dbReference>
<dbReference type="Gene3D" id="2.20.28.10">
    <property type="match status" value="1"/>
</dbReference>
<keyword evidence="3 6" id="KW-0479">Metal-binding</keyword>
<gene>
    <name evidence="8" type="ORF">ABSH63_12770</name>
</gene>
<dbReference type="InterPro" id="IPR050526">
    <property type="entry name" value="Rubredoxin_ET"/>
</dbReference>
<dbReference type="PANTHER" id="PTHR47627">
    <property type="entry name" value="RUBREDOXIN"/>
    <property type="match status" value="1"/>
</dbReference>
<name>A0ABV2ADS8_9GAMM</name>
<evidence type="ECO:0000256" key="5">
    <source>
        <dbReference type="ARBA" id="ARBA00023004"/>
    </source>
</evidence>
<dbReference type="Proteomes" id="UP001465331">
    <property type="component" value="Unassembled WGS sequence"/>
</dbReference>
<keyword evidence="9" id="KW-1185">Reference proteome</keyword>
<feature type="domain" description="Rubredoxin-like" evidence="7">
    <location>
        <begin position="7"/>
        <end position="58"/>
    </location>
</feature>
<dbReference type="SUPFAM" id="SSF57802">
    <property type="entry name" value="Rubredoxin-like"/>
    <property type="match status" value="1"/>
</dbReference>
<evidence type="ECO:0000313" key="9">
    <source>
        <dbReference type="Proteomes" id="UP001465331"/>
    </source>
</evidence>
<keyword evidence="5 6" id="KW-0408">Iron</keyword>
<dbReference type="PRINTS" id="PR00163">
    <property type="entry name" value="RUBREDOXIN"/>
</dbReference>
<keyword evidence="4 6" id="KW-0249">Electron transport</keyword>
<sequence>MNAAAPFGRYQCRYCAHIYDERLGDPDSGIAPGTRFADIPDDWQCPDCGAAKADYEPIAD</sequence>
<dbReference type="RefSeq" id="WP_352890254.1">
    <property type="nucleotide sequence ID" value="NZ_JBEPIJ010000016.1"/>
</dbReference>
<evidence type="ECO:0000256" key="4">
    <source>
        <dbReference type="ARBA" id="ARBA00022982"/>
    </source>
</evidence>
<evidence type="ECO:0000313" key="8">
    <source>
        <dbReference type="EMBL" id="MES0874870.1"/>
    </source>
</evidence>
<dbReference type="InterPro" id="IPR018527">
    <property type="entry name" value="Rubredoxin_Fe_BS"/>
</dbReference>
<proteinExistence type="inferred from homology"/>
<accession>A0ABV2ADS8</accession>
<dbReference type="InterPro" id="IPR024934">
    <property type="entry name" value="Rubredoxin-like_dom"/>
</dbReference>
<dbReference type="CDD" id="cd00730">
    <property type="entry name" value="rubredoxin"/>
    <property type="match status" value="1"/>
</dbReference>
<evidence type="ECO:0000256" key="6">
    <source>
        <dbReference type="PIRNR" id="PIRNR000071"/>
    </source>
</evidence>
<dbReference type="PROSITE" id="PS00202">
    <property type="entry name" value="RUBREDOXIN"/>
    <property type="match status" value="1"/>
</dbReference>
<dbReference type="PIRSF" id="PIRSF000071">
    <property type="entry name" value="Rubredoxin"/>
    <property type="match status" value="1"/>
</dbReference>
<evidence type="ECO:0000259" key="7">
    <source>
        <dbReference type="PROSITE" id="PS50903"/>
    </source>
</evidence>
<evidence type="ECO:0000256" key="1">
    <source>
        <dbReference type="ARBA" id="ARBA00005337"/>
    </source>
</evidence>
<protein>
    <recommendedName>
        <fullName evidence="6">Rubredoxin</fullName>
    </recommendedName>
</protein>
<comment type="cofactor">
    <cofactor evidence="6">
        <name>Fe(3+)</name>
        <dbReference type="ChEBI" id="CHEBI:29034"/>
    </cofactor>
    <text evidence="6">Binds 1 Fe(3+) ion per subunit.</text>
</comment>
<dbReference type="InterPro" id="IPR024922">
    <property type="entry name" value="Rubredoxin"/>
</dbReference>
<comment type="caution">
    <text evidence="8">The sequence shown here is derived from an EMBL/GenBank/DDBJ whole genome shotgun (WGS) entry which is preliminary data.</text>
</comment>
<keyword evidence="2 6" id="KW-0813">Transport</keyword>
<dbReference type="EMBL" id="JBEPIJ010000016">
    <property type="protein sequence ID" value="MES0874870.1"/>
    <property type="molecule type" value="Genomic_DNA"/>
</dbReference>
<reference evidence="8 9" key="1">
    <citation type="submission" date="2024-06" db="EMBL/GenBank/DDBJ databases">
        <authorList>
            <person name="Li Z."/>
            <person name="Jiang Y."/>
        </authorList>
    </citation>
    <scope>NUCLEOTIDE SEQUENCE [LARGE SCALE GENOMIC DNA]</scope>
    <source>
        <strain evidence="8 9">HSW-8</strain>
    </source>
</reference>
<dbReference type="InterPro" id="IPR024935">
    <property type="entry name" value="Rubredoxin_dom"/>
</dbReference>
<comment type="similarity">
    <text evidence="1 6">Belongs to the rubredoxin family.</text>
</comment>
<dbReference type="Pfam" id="PF00301">
    <property type="entry name" value="Rubredoxin"/>
    <property type="match status" value="1"/>
</dbReference>
<evidence type="ECO:0000256" key="3">
    <source>
        <dbReference type="ARBA" id="ARBA00022723"/>
    </source>
</evidence>